<feature type="transmembrane region" description="Helical" evidence="1">
    <location>
        <begin position="76"/>
        <end position="97"/>
    </location>
</feature>
<gene>
    <name evidence="2" type="ORF">HRQ87_01315</name>
</gene>
<keyword evidence="3" id="KW-1185">Reference proteome</keyword>
<keyword evidence="1" id="KW-1133">Transmembrane helix</keyword>
<evidence type="ECO:0000313" key="2">
    <source>
        <dbReference type="EMBL" id="NSX53434.1"/>
    </source>
</evidence>
<protein>
    <submittedName>
        <fullName evidence="2">Uncharacterized protein</fullName>
    </submittedName>
</protein>
<name>A0ABX2IKP9_9RHOB</name>
<evidence type="ECO:0000313" key="3">
    <source>
        <dbReference type="Proteomes" id="UP000777935"/>
    </source>
</evidence>
<comment type="caution">
    <text evidence="2">The sequence shown here is derived from an EMBL/GenBank/DDBJ whole genome shotgun (WGS) entry which is preliminary data.</text>
</comment>
<organism evidence="2 3">
    <name type="scientific">Parasulfitobacter algicola</name>
    <dbReference type="NCBI Taxonomy" id="2614809"/>
    <lineage>
        <taxon>Bacteria</taxon>
        <taxon>Pseudomonadati</taxon>
        <taxon>Pseudomonadota</taxon>
        <taxon>Alphaproteobacteria</taxon>
        <taxon>Rhodobacterales</taxon>
        <taxon>Roseobacteraceae</taxon>
        <taxon>Parasulfitobacter</taxon>
    </lineage>
</organism>
<keyword evidence="1" id="KW-0472">Membrane</keyword>
<dbReference type="Proteomes" id="UP000777935">
    <property type="component" value="Unassembled WGS sequence"/>
</dbReference>
<keyword evidence="1" id="KW-0812">Transmembrane</keyword>
<reference evidence="2 3" key="1">
    <citation type="submission" date="2020-06" db="EMBL/GenBank/DDBJ databases">
        <title>Sulfitobacter algicola sp. nov., isolated from green algae.</title>
        <authorList>
            <person name="Wang C."/>
        </authorList>
    </citation>
    <scope>NUCLEOTIDE SEQUENCE [LARGE SCALE GENOMIC DNA]</scope>
    <source>
        <strain evidence="2 3">1151</strain>
    </source>
</reference>
<evidence type="ECO:0000256" key="1">
    <source>
        <dbReference type="SAM" id="Phobius"/>
    </source>
</evidence>
<proteinExistence type="predicted"/>
<dbReference type="RefSeq" id="WP_174134546.1">
    <property type="nucleotide sequence ID" value="NZ_JABUFE010000001.1"/>
</dbReference>
<feature type="transmembrane region" description="Helical" evidence="1">
    <location>
        <begin position="31"/>
        <end position="56"/>
    </location>
</feature>
<dbReference type="EMBL" id="JABUFE010000001">
    <property type="protein sequence ID" value="NSX53434.1"/>
    <property type="molecule type" value="Genomic_DNA"/>
</dbReference>
<accession>A0ABX2IKP9</accession>
<sequence>MQWQQFAYYTLMAVLPFLIGRATARRVKTGVSGLVLGLFITALGSAVVMFFLWMLMRIYIGRRGGSLGILFNLEFAAPYLIISSTAGLLTFGIVKLMRWRMA</sequence>